<name>A0AAV4UFQ8_9ARAC</name>
<accession>A0AAV4UFQ8</accession>
<dbReference type="EMBL" id="BPLQ01011207">
    <property type="protein sequence ID" value="GIY56650.1"/>
    <property type="molecule type" value="Genomic_DNA"/>
</dbReference>
<dbReference type="Proteomes" id="UP001054837">
    <property type="component" value="Unassembled WGS sequence"/>
</dbReference>
<evidence type="ECO:0000313" key="2">
    <source>
        <dbReference type="EMBL" id="GIY56650.1"/>
    </source>
</evidence>
<gene>
    <name evidence="2" type="ORF">CDAR_98521</name>
</gene>
<organism evidence="2 3">
    <name type="scientific">Caerostris darwini</name>
    <dbReference type="NCBI Taxonomy" id="1538125"/>
    <lineage>
        <taxon>Eukaryota</taxon>
        <taxon>Metazoa</taxon>
        <taxon>Ecdysozoa</taxon>
        <taxon>Arthropoda</taxon>
        <taxon>Chelicerata</taxon>
        <taxon>Arachnida</taxon>
        <taxon>Araneae</taxon>
        <taxon>Araneomorphae</taxon>
        <taxon>Entelegynae</taxon>
        <taxon>Araneoidea</taxon>
        <taxon>Araneidae</taxon>
        <taxon>Caerostris</taxon>
    </lineage>
</organism>
<proteinExistence type="predicted"/>
<reference evidence="2 3" key="1">
    <citation type="submission" date="2021-06" db="EMBL/GenBank/DDBJ databases">
        <title>Caerostris darwini draft genome.</title>
        <authorList>
            <person name="Kono N."/>
            <person name="Arakawa K."/>
        </authorList>
    </citation>
    <scope>NUCLEOTIDE SEQUENCE [LARGE SCALE GENOMIC DNA]</scope>
</reference>
<evidence type="ECO:0000313" key="3">
    <source>
        <dbReference type="Proteomes" id="UP001054837"/>
    </source>
</evidence>
<dbReference type="AlphaFoldDB" id="A0AAV4UFQ8"/>
<keyword evidence="3" id="KW-1185">Reference proteome</keyword>
<comment type="caution">
    <text evidence="2">The sequence shown here is derived from an EMBL/GenBank/DDBJ whole genome shotgun (WGS) entry which is preliminary data.</text>
</comment>
<evidence type="ECO:0000256" key="1">
    <source>
        <dbReference type="SAM" id="MobiDB-lite"/>
    </source>
</evidence>
<feature type="region of interest" description="Disordered" evidence="1">
    <location>
        <begin position="45"/>
        <end position="66"/>
    </location>
</feature>
<protein>
    <submittedName>
        <fullName evidence="2">Uncharacterized protein</fullName>
    </submittedName>
</protein>
<sequence length="66" mass="7338">MRKEWLSLSISSQLPSCHWLKKRIPASKRTALRNKAPNCRAVRHTGQSSCQESTAGKKEAALFAKG</sequence>
<feature type="compositionally biased region" description="Polar residues" evidence="1">
    <location>
        <begin position="45"/>
        <end position="54"/>
    </location>
</feature>